<feature type="domain" description="Novel STAND NTPase 1" evidence="1">
    <location>
        <begin position="110"/>
        <end position="480"/>
    </location>
</feature>
<dbReference type="Proteomes" id="UP000607281">
    <property type="component" value="Unassembled WGS sequence"/>
</dbReference>
<dbReference type="InterPro" id="IPR043472">
    <property type="entry name" value="Macro_dom-like"/>
</dbReference>
<name>A0ABR8CR55_9NOST</name>
<evidence type="ECO:0000259" key="1">
    <source>
        <dbReference type="Pfam" id="PF20703"/>
    </source>
</evidence>
<proteinExistence type="predicted"/>
<keyword evidence="3" id="KW-1185">Reference proteome</keyword>
<reference evidence="2 3" key="1">
    <citation type="journal article" date="2020" name="ISME J.">
        <title>Comparative genomics reveals insights into cyanobacterial evolution and habitat adaptation.</title>
        <authorList>
            <person name="Chen M.Y."/>
            <person name="Teng W.K."/>
            <person name="Zhao L."/>
            <person name="Hu C.X."/>
            <person name="Zhou Y.K."/>
            <person name="Han B.P."/>
            <person name="Song L.R."/>
            <person name="Shu W.S."/>
        </authorList>
    </citation>
    <scope>NUCLEOTIDE SEQUENCE [LARGE SCALE GENOMIC DNA]</scope>
    <source>
        <strain evidence="2 3">FACHB-260</strain>
    </source>
</reference>
<dbReference type="Gene3D" id="3.40.50.300">
    <property type="entry name" value="P-loop containing nucleotide triphosphate hydrolases"/>
    <property type="match status" value="1"/>
</dbReference>
<gene>
    <name evidence="2" type="ORF">H6G18_16135</name>
</gene>
<dbReference type="SUPFAM" id="SSF52540">
    <property type="entry name" value="P-loop containing nucleoside triphosphate hydrolases"/>
    <property type="match status" value="1"/>
</dbReference>
<accession>A0ABR8CR55</accession>
<dbReference type="RefSeq" id="WP_190408091.1">
    <property type="nucleotide sequence ID" value="NZ_JACJRF010000027.1"/>
</dbReference>
<dbReference type="EMBL" id="JACJRF010000027">
    <property type="protein sequence ID" value="MBD2345666.1"/>
    <property type="molecule type" value="Genomic_DNA"/>
</dbReference>
<comment type="caution">
    <text evidence="2">The sequence shown here is derived from an EMBL/GenBank/DDBJ whole genome shotgun (WGS) entry which is preliminary data.</text>
</comment>
<evidence type="ECO:0000313" key="3">
    <source>
        <dbReference type="Proteomes" id="UP000607281"/>
    </source>
</evidence>
<dbReference type="Pfam" id="PF20703">
    <property type="entry name" value="nSTAND1"/>
    <property type="match status" value="1"/>
</dbReference>
<dbReference type="SUPFAM" id="SSF52949">
    <property type="entry name" value="Macro domain-like"/>
    <property type="match status" value="1"/>
</dbReference>
<dbReference type="InterPro" id="IPR049052">
    <property type="entry name" value="nSTAND1"/>
</dbReference>
<dbReference type="InterPro" id="IPR027417">
    <property type="entry name" value="P-loop_NTPase"/>
</dbReference>
<organism evidence="2 3">
    <name type="scientific">Anabaena subtropica FACHB-260</name>
    <dbReference type="NCBI Taxonomy" id="2692884"/>
    <lineage>
        <taxon>Bacteria</taxon>
        <taxon>Bacillati</taxon>
        <taxon>Cyanobacteriota</taxon>
        <taxon>Cyanophyceae</taxon>
        <taxon>Nostocales</taxon>
        <taxon>Nostocaceae</taxon>
        <taxon>Anabaena</taxon>
    </lineage>
</organism>
<evidence type="ECO:0000313" key="2">
    <source>
        <dbReference type="EMBL" id="MBD2345666.1"/>
    </source>
</evidence>
<dbReference type="Gene3D" id="3.40.220.10">
    <property type="entry name" value="Leucine Aminopeptidase, subunit E, domain 1"/>
    <property type="match status" value="1"/>
</dbReference>
<protein>
    <recommendedName>
        <fullName evidence="1">Novel STAND NTPase 1 domain-containing protein</fullName>
    </recommendedName>
</protein>
<sequence>MSEFSISLTSDNTVSSFASLASLRATHSELLKRHRESGSTSELLKEIETFICQGRATGALLDADEDRWASQSLLDYWTAILYRAGHEPPDATLAEFDPTLAPELDDTLCPYLGLEAFREEKSSLFYGRQRLLEKLVNHLKENRLLAVVGSSGSGKSSVVLGGLLPSLKGGVLSGSENWHYYSPMVPGVNPLENLARLTKPLGVNDSEWLQQQVESFHKDRNHLTKLTNGLGNIPSVLIVDQFEEVFNLCRDKNVRQAFIENIIDFIHSPDSRNIVILIMRADFNSQLARVSMFQNLFEQAQVLITALDVSELREAIEKPAELVGLKFEEGLVEALLKDVLGEPIALPLLQFTLLKLWDNRERNRVTWETYQLSGGGRQALTLSAEEFYEKLIPEEQMIVKRMLLQIVQPTKGQEVTSNRIQLKTLYQIGEEQDDVDRVLDKLVQARLVRLTQGNTLEDTQVEIIHEALVQNWPRLANCLFNLTHSDLSAEQRVQAFRVTASPMARKLAGLLASAPVISLPIVRLIRETLLDTSQQVHVAEVFLGGLLKPLSEINVDTNPDYVQYEFMDGVRELLVDSVPSKYVLDVVDEVSKYLAKKLGISLENFAAILKNPQQVKNSEIIAEIGYFATVTSQALRRLGGEYLKLADSLESNIPINKIKSEFEEKAYLLGQQGNTKIYSFCSDKPWLLPFDVFVIPMGLEFGFGSLALSFKEWLGKNFIFLIQAIEQEKNNKNQFKISPKQPLLVALPSKINNQLFLFNNNQSQSFIICATAESPKHTIVNTGKVVESVINIAENQELKRIVIPLLGTGINNLPIDAVSHTMLSALAKSLKNSSSHQITEIIFVDKEESIINTINKVAKNIFSKKSLNEFDVPTSAKAKKESSFNKINDGITKAHADKIIRILGPRGAGKKTFMSALASWSNAKSDNPILSVSSFGGDSANLINIAKDILEQGCPSVPISRNEDADNLPIYRLLIELKSTFLITKNVRLKISYRDYFGDIFQDLRGGASSFDLTTYLDDYANSSGLLLLLDSSSIEDRQYSQALACLQTELADRLVGRNISLKSYRIAIVFNKAELNEV</sequence>